<evidence type="ECO:0000256" key="9">
    <source>
        <dbReference type="ARBA" id="ARBA00075819"/>
    </source>
</evidence>
<comment type="catalytic activity">
    <reaction evidence="8">
        <text>L-methionyl-[protein] + [thioredoxin]-disulfide + H2O = L-methionyl-(R)-S-oxide-[protein] + [thioredoxin]-dithiol</text>
        <dbReference type="Rhea" id="RHEA:24164"/>
        <dbReference type="Rhea" id="RHEA-COMP:10698"/>
        <dbReference type="Rhea" id="RHEA-COMP:10700"/>
        <dbReference type="Rhea" id="RHEA-COMP:12313"/>
        <dbReference type="Rhea" id="RHEA-COMP:12314"/>
        <dbReference type="ChEBI" id="CHEBI:15377"/>
        <dbReference type="ChEBI" id="CHEBI:16044"/>
        <dbReference type="ChEBI" id="CHEBI:29950"/>
        <dbReference type="ChEBI" id="CHEBI:45764"/>
        <dbReference type="ChEBI" id="CHEBI:50058"/>
        <dbReference type="EC" id="1.8.4.12"/>
    </reaction>
</comment>
<dbReference type="InterPro" id="IPR028427">
    <property type="entry name" value="Met_Sox_Rdtase_MsrB"/>
</dbReference>
<dbReference type="EMBL" id="CP000488">
    <property type="protein sequence ID" value="ABL01985.1"/>
    <property type="molecule type" value="Genomic_DNA"/>
</dbReference>
<dbReference type="Gene3D" id="2.170.150.20">
    <property type="entry name" value="Peptide methionine sulfoxide reductase"/>
    <property type="match status" value="1"/>
</dbReference>
<dbReference type="PANTHER" id="PTHR10173:SF52">
    <property type="entry name" value="METHIONINE-R-SULFOXIDE REDUCTASE B1"/>
    <property type="match status" value="1"/>
</dbReference>
<dbReference type="InterPro" id="IPR002579">
    <property type="entry name" value="Met_Sox_Rdtase_MsrB_dom"/>
</dbReference>
<keyword evidence="12" id="KW-1185">Reference proteome</keyword>
<sequence length="122" mass="13593">MNLVKKLTPEQFRVTQQAGTEAPFTGKYYNYQEQGNYLCVCCHQILFSFNTKFDSNMGWPSFSNASKSDSVKLITDNSHGMSRVEARCSNCDAHLGHVFSDGPTSSGNRYCINSASLDFKPS</sequence>
<dbReference type="InterPro" id="IPR011057">
    <property type="entry name" value="Mss4-like_sf"/>
</dbReference>
<dbReference type="FunFam" id="2.170.150.20:FF:000001">
    <property type="entry name" value="Peptide methionine sulfoxide reductase MsrB"/>
    <property type="match status" value="1"/>
</dbReference>
<organism evidence="11 12">
    <name type="scientific">Ruthia magnifica subsp. Calyptogena magnifica</name>
    <dbReference type="NCBI Taxonomy" id="413404"/>
    <lineage>
        <taxon>Bacteria</taxon>
        <taxon>Pseudomonadati</taxon>
        <taxon>Pseudomonadota</taxon>
        <taxon>Gammaproteobacteria</taxon>
        <taxon>Candidatus Pseudothioglobaceae</taxon>
        <taxon>Candidatus Ruthturnera</taxon>
    </lineage>
</organism>
<proteinExistence type="inferred from homology"/>
<keyword evidence="6" id="KW-0862">Zinc</keyword>
<evidence type="ECO:0000256" key="2">
    <source>
        <dbReference type="ARBA" id="ARBA00007174"/>
    </source>
</evidence>
<protein>
    <recommendedName>
        <fullName evidence="4">Peptide methionine sulfoxide reductase MsrB</fullName>
        <ecNumber evidence="3">1.8.4.12</ecNumber>
    </recommendedName>
    <alternativeName>
        <fullName evidence="9">Peptide-methionine (R)-S-oxide reductase</fullName>
    </alternativeName>
</protein>
<evidence type="ECO:0000256" key="3">
    <source>
        <dbReference type="ARBA" id="ARBA00012499"/>
    </source>
</evidence>
<evidence type="ECO:0000313" key="12">
    <source>
        <dbReference type="Proteomes" id="UP000002587"/>
    </source>
</evidence>
<dbReference type="GO" id="GO:0033743">
    <property type="term" value="F:peptide-methionine (R)-S-oxide reductase activity"/>
    <property type="evidence" value="ECO:0007669"/>
    <property type="project" value="UniProtKB-EC"/>
</dbReference>
<evidence type="ECO:0000313" key="11">
    <source>
        <dbReference type="EMBL" id="ABL01985.1"/>
    </source>
</evidence>
<feature type="domain" description="MsrB" evidence="10">
    <location>
        <begin position="1"/>
        <end position="122"/>
    </location>
</feature>
<name>A1AVM8_RUTMC</name>
<dbReference type="GO" id="GO:0030091">
    <property type="term" value="P:protein repair"/>
    <property type="evidence" value="ECO:0007669"/>
    <property type="project" value="InterPro"/>
</dbReference>
<dbReference type="HOGENOM" id="CLU_031040_8_5_6"/>
<evidence type="ECO:0000256" key="7">
    <source>
        <dbReference type="ARBA" id="ARBA00023002"/>
    </source>
</evidence>
<accession>A1AVM8</accession>
<dbReference type="EC" id="1.8.4.12" evidence="3"/>
<keyword evidence="7 11" id="KW-0560">Oxidoreductase</keyword>
<evidence type="ECO:0000259" key="10">
    <source>
        <dbReference type="PROSITE" id="PS51790"/>
    </source>
</evidence>
<dbReference type="PANTHER" id="PTHR10173">
    <property type="entry name" value="METHIONINE SULFOXIDE REDUCTASE"/>
    <property type="match status" value="1"/>
</dbReference>
<evidence type="ECO:0000256" key="4">
    <source>
        <dbReference type="ARBA" id="ARBA00021130"/>
    </source>
</evidence>
<comment type="similarity">
    <text evidence="2">Belongs to the MsrB Met sulfoxide reductase family.</text>
</comment>
<dbReference type="PROSITE" id="PS51790">
    <property type="entry name" value="MSRB"/>
    <property type="match status" value="1"/>
</dbReference>
<dbReference type="OrthoDB" id="9785497at2"/>
<dbReference type="AlphaFoldDB" id="A1AVM8"/>
<dbReference type="eggNOG" id="COG0229">
    <property type="taxonomic scope" value="Bacteria"/>
</dbReference>
<evidence type="ECO:0000256" key="6">
    <source>
        <dbReference type="ARBA" id="ARBA00022833"/>
    </source>
</evidence>
<dbReference type="KEGG" id="rma:Rmag_0196"/>
<evidence type="ECO:0000256" key="5">
    <source>
        <dbReference type="ARBA" id="ARBA00022723"/>
    </source>
</evidence>
<dbReference type="Proteomes" id="UP000002587">
    <property type="component" value="Chromosome"/>
</dbReference>
<dbReference type="STRING" id="413404.Rmag_0196"/>
<evidence type="ECO:0000256" key="8">
    <source>
        <dbReference type="ARBA" id="ARBA00048488"/>
    </source>
</evidence>
<reference evidence="11 12" key="1">
    <citation type="journal article" date="2007" name="Science">
        <title>The Calyptogena magnifica chemoautotrophic symbiont genome.</title>
        <authorList>
            <person name="Newton I.L.G."/>
            <person name="Woyke T."/>
            <person name="Auchtung T.A."/>
            <person name="Dilly G.F."/>
            <person name="Dutton R.J."/>
            <person name="Fisher M.C."/>
            <person name="Fontanez K.M."/>
            <person name="Lau E."/>
            <person name="Stewart F.J."/>
            <person name="Richardson P.M."/>
            <person name="Barry K.W."/>
            <person name="Saunders E."/>
            <person name="Detter J.C."/>
            <person name="Wu D."/>
            <person name="Eisen J.A."/>
            <person name="Cavanaugh C.M."/>
        </authorList>
    </citation>
    <scope>NUCLEOTIDE SEQUENCE [LARGE SCALE GENOMIC DNA]</scope>
    <source>
        <strain evidence="11 12">Cm</strain>
    </source>
</reference>
<evidence type="ECO:0000256" key="1">
    <source>
        <dbReference type="ARBA" id="ARBA00001947"/>
    </source>
</evidence>
<dbReference type="GO" id="GO:0046872">
    <property type="term" value="F:metal ion binding"/>
    <property type="evidence" value="ECO:0007669"/>
    <property type="project" value="UniProtKB-KW"/>
</dbReference>
<keyword evidence="5" id="KW-0479">Metal-binding</keyword>
<dbReference type="Pfam" id="PF01641">
    <property type="entry name" value="SelR"/>
    <property type="match status" value="1"/>
</dbReference>
<comment type="cofactor">
    <cofactor evidence="1">
        <name>Zn(2+)</name>
        <dbReference type="ChEBI" id="CHEBI:29105"/>
    </cofactor>
</comment>
<dbReference type="GO" id="GO:0006979">
    <property type="term" value="P:response to oxidative stress"/>
    <property type="evidence" value="ECO:0007669"/>
    <property type="project" value="InterPro"/>
</dbReference>
<dbReference type="SUPFAM" id="SSF51316">
    <property type="entry name" value="Mss4-like"/>
    <property type="match status" value="1"/>
</dbReference>
<gene>
    <name evidence="11" type="ordered locus">Rmag_0196</name>
</gene>
<dbReference type="RefSeq" id="WP_011737610.1">
    <property type="nucleotide sequence ID" value="NC_008610.1"/>
</dbReference>
<dbReference type="GO" id="GO:0005737">
    <property type="term" value="C:cytoplasm"/>
    <property type="evidence" value="ECO:0007669"/>
    <property type="project" value="TreeGrafter"/>
</dbReference>
<dbReference type="NCBIfam" id="TIGR00357">
    <property type="entry name" value="peptide-methionine (R)-S-oxide reductase MsrB"/>
    <property type="match status" value="1"/>
</dbReference>